<dbReference type="PANTHER" id="PTHR38471">
    <property type="entry name" value="FOUR HELIX BUNDLE PROTEIN"/>
    <property type="match status" value="1"/>
</dbReference>
<evidence type="ECO:0000313" key="1">
    <source>
        <dbReference type="EMBL" id="PJC23115.1"/>
    </source>
</evidence>
<dbReference type="Proteomes" id="UP000228781">
    <property type="component" value="Unassembled WGS sequence"/>
</dbReference>
<dbReference type="AlphaFoldDB" id="A0A2M8EK58"/>
<dbReference type="InterPro" id="IPR012657">
    <property type="entry name" value="23S_rRNA-intervening_sequence"/>
</dbReference>
<dbReference type="PANTHER" id="PTHR38471:SF2">
    <property type="entry name" value="FOUR HELIX BUNDLE PROTEIN"/>
    <property type="match status" value="1"/>
</dbReference>
<dbReference type="CDD" id="cd16377">
    <property type="entry name" value="23S_rRNA_IVP_like"/>
    <property type="match status" value="1"/>
</dbReference>
<dbReference type="NCBIfam" id="TIGR02436">
    <property type="entry name" value="four helix bundle protein"/>
    <property type="match status" value="1"/>
</dbReference>
<sequence>MLLQATSFKLQVTTNKFQEKAFRKLNVWKKADELAFTVYKATAGFPREEIYGLTSQMRRAAVSVPANIAEGSASLSRDEQRRFYRIARSSLTELEYFIDFSHRLGYLADQEFNSLVQLREEIGRLLSGLVRSVSRPLEKLET</sequence>
<dbReference type="Gene3D" id="1.20.1440.60">
    <property type="entry name" value="23S rRNA-intervening sequence"/>
    <property type="match status" value="1"/>
</dbReference>
<name>A0A2M8EK58_UNCKA</name>
<organism evidence="1 2">
    <name type="scientific">candidate division WWE3 bacterium CG_4_9_14_0_2_um_filter_48_10</name>
    <dbReference type="NCBI Taxonomy" id="1975078"/>
    <lineage>
        <taxon>Bacteria</taxon>
        <taxon>Katanobacteria</taxon>
    </lineage>
</organism>
<comment type="caution">
    <text evidence="1">The sequence shown here is derived from an EMBL/GenBank/DDBJ whole genome shotgun (WGS) entry which is preliminary data.</text>
</comment>
<dbReference type="InterPro" id="IPR036583">
    <property type="entry name" value="23S_rRNA_IVS_sf"/>
</dbReference>
<reference evidence="2" key="1">
    <citation type="submission" date="2017-09" db="EMBL/GenBank/DDBJ databases">
        <title>Depth-based differentiation of microbial function through sediment-hosted aquifers and enrichment of novel symbionts in the deep terrestrial subsurface.</title>
        <authorList>
            <person name="Probst A.J."/>
            <person name="Ladd B."/>
            <person name="Jarett J.K."/>
            <person name="Geller-Mcgrath D.E."/>
            <person name="Sieber C.M.K."/>
            <person name="Emerson J.B."/>
            <person name="Anantharaman K."/>
            <person name="Thomas B.C."/>
            <person name="Malmstrom R."/>
            <person name="Stieglmeier M."/>
            <person name="Klingl A."/>
            <person name="Woyke T."/>
            <person name="Ryan C.M."/>
            <person name="Banfield J.F."/>
        </authorList>
    </citation>
    <scope>NUCLEOTIDE SEQUENCE [LARGE SCALE GENOMIC DNA]</scope>
</reference>
<dbReference type="EMBL" id="PFSK01000010">
    <property type="protein sequence ID" value="PJC23115.1"/>
    <property type="molecule type" value="Genomic_DNA"/>
</dbReference>
<accession>A0A2M8EK58</accession>
<proteinExistence type="predicted"/>
<protein>
    <submittedName>
        <fullName evidence="1">Four helix bundle protein</fullName>
    </submittedName>
</protein>
<dbReference type="SUPFAM" id="SSF158446">
    <property type="entry name" value="IVS-encoded protein-like"/>
    <property type="match status" value="1"/>
</dbReference>
<dbReference type="Pfam" id="PF05635">
    <property type="entry name" value="23S_rRNA_IVP"/>
    <property type="match status" value="1"/>
</dbReference>
<evidence type="ECO:0000313" key="2">
    <source>
        <dbReference type="Proteomes" id="UP000228781"/>
    </source>
</evidence>
<gene>
    <name evidence="1" type="ORF">CO059_00710</name>
</gene>